<reference evidence="1 2" key="1">
    <citation type="submission" date="2007-04" db="EMBL/GenBank/DDBJ databases">
        <authorList>
            <person name="Fulton L."/>
            <person name="Clifton S."/>
            <person name="Fulton B."/>
            <person name="Xu J."/>
            <person name="Minx P."/>
            <person name="Pepin K.H."/>
            <person name="Johnson M."/>
            <person name="Thiruvilangam P."/>
            <person name="Bhonagiri V."/>
            <person name="Nash W.E."/>
            <person name="Mardis E.R."/>
            <person name="Wilson R.K."/>
        </authorList>
    </citation>
    <scope>NUCLEOTIDE SEQUENCE [LARGE SCALE GENOMIC DNA]</scope>
    <source>
        <strain evidence="1 2">ATCC 29799</strain>
    </source>
</reference>
<proteinExistence type="predicted"/>
<accession>A6P1V1</accession>
<dbReference type="AlphaFoldDB" id="A6P1V1"/>
<keyword evidence="2" id="KW-1185">Reference proteome</keyword>
<evidence type="ECO:0000313" key="1">
    <source>
        <dbReference type="EMBL" id="EDM97735.1"/>
    </source>
</evidence>
<protein>
    <submittedName>
        <fullName evidence="1">Uncharacterized protein</fullName>
    </submittedName>
</protein>
<reference evidence="1 2" key="2">
    <citation type="submission" date="2007-06" db="EMBL/GenBank/DDBJ databases">
        <title>Draft genome sequence of Pseudoflavonifractor capillosus ATCC 29799.</title>
        <authorList>
            <person name="Sudarsanam P."/>
            <person name="Ley R."/>
            <person name="Guruge J."/>
            <person name="Turnbaugh P.J."/>
            <person name="Mahowald M."/>
            <person name="Liep D."/>
            <person name="Gordon J."/>
        </authorList>
    </citation>
    <scope>NUCLEOTIDE SEQUENCE [LARGE SCALE GENOMIC DNA]</scope>
    <source>
        <strain evidence="1 2">ATCC 29799</strain>
    </source>
</reference>
<sequence>MQNTVYLDLEELLGRQAKIHADEGLSAFKRAKRVCRCGIAPPGKGHTIRWISVIGKRKSGWKNKNEEK</sequence>
<evidence type="ECO:0000313" key="2">
    <source>
        <dbReference type="Proteomes" id="UP000003639"/>
    </source>
</evidence>
<name>A6P1V1_9FIRM</name>
<organism evidence="1 2">
    <name type="scientific">Pseudoflavonifractor capillosus ATCC 29799</name>
    <dbReference type="NCBI Taxonomy" id="411467"/>
    <lineage>
        <taxon>Bacteria</taxon>
        <taxon>Bacillati</taxon>
        <taxon>Bacillota</taxon>
        <taxon>Clostridia</taxon>
        <taxon>Eubacteriales</taxon>
        <taxon>Oscillospiraceae</taxon>
        <taxon>Pseudoflavonifractor</taxon>
    </lineage>
</organism>
<gene>
    <name evidence="1" type="ORF">BACCAP_04479</name>
</gene>
<dbReference type="Proteomes" id="UP000003639">
    <property type="component" value="Unassembled WGS sequence"/>
</dbReference>
<comment type="caution">
    <text evidence="1">The sequence shown here is derived from an EMBL/GenBank/DDBJ whole genome shotgun (WGS) entry which is preliminary data.</text>
</comment>
<dbReference type="EMBL" id="AAXG02000048">
    <property type="protein sequence ID" value="EDM97735.1"/>
    <property type="molecule type" value="Genomic_DNA"/>
</dbReference>